<protein>
    <submittedName>
        <fullName evidence="2">Uncharacterized protein</fullName>
    </submittedName>
</protein>
<dbReference type="AlphaFoldDB" id="A0A9E7KCB4"/>
<dbReference type="OrthoDB" id="10630180at2759"/>
<dbReference type="Proteomes" id="UP001055439">
    <property type="component" value="Chromosome 6"/>
</dbReference>
<evidence type="ECO:0000313" key="2">
    <source>
        <dbReference type="EMBL" id="URE11854.1"/>
    </source>
</evidence>
<feature type="compositionally biased region" description="Low complexity" evidence="1">
    <location>
        <begin position="121"/>
        <end position="130"/>
    </location>
</feature>
<feature type="region of interest" description="Disordered" evidence="1">
    <location>
        <begin position="1"/>
        <end position="35"/>
    </location>
</feature>
<evidence type="ECO:0000313" key="3">
    <source>
        <dbReference type="Proteomes" id="UP001055439"/>
    </source>
</evidence>
<feature type="compositionally biased region" description="Gly residues" evidence="1">
    <location>
        <begin position="108"/>
        <end position="120"/>
    </location>
</feature>
<feature type="region of interest" description="Disordered" evidence="1">
    <location>
        <begin position="107"/>
        <end position="134"/>
    </location>
</feature>
<evidence type="ECO:0000256" key="1">
    <source>
        <dbReference type="SAM" id="MobiDB-lite"/>
    </source>
</evidence>
<organism evidence="2 3">
    <name type="scientific">Musa troglodytarum</name>
    <name type="common">fe'i banana</name>
    <dbReference type="NCBI Taxonomy" id="320322"/>
    <lineage>
        <taxon>Eukaryota</taxon>
        <taxon>Viridiplantae</taxon>
        <taxon>Streptophyta</taxon>
        <taxon>Embryophyta</taxon>
        <taxon>Tracheophyta</taxon>
        <taxon>Spermatophyta</taxon>
        <taxon>Magnoliopsida</taxon>
        <taxon>Liliopsida</taxon>
        <taxon>Zingiberales</taxon>
        <taxon>Musaceae</taxon>
        <taxon>Musa</taxon>
    </lineage>
</organism>
<name>A0A9E7KCB4_9LILI</name>
<feature type="compositionally biased region" description="Low complexity" evidence="1">
    <location>
        <begin position="1"/>
        <end position="15"/>
    </location>
</feature>
<keyword evidence="3" id="KW-1185">Reference proteome</keyword>
<gene>
    <name evidence="2" type="ORF">MUK42_23336</name>
</gene>
<feature type="non-terminal residue" evidence="2">
    <location>
        <position position="1"/>
    </location>
</feature>
<sequence length="166" mass="16910">NPSSTAQTSTSSSSAYEGRIADAGKKGQRKSSRTREMHTINSGVHINSTNIDSYFLAEMIPSRRSRSLLLLLLLFSSILLRASSQTNAAASAIHVEESTRREVAAVGGLRGGSRGGGGGRSPVTRGSSGAAAGGSGSHSAACSSYGRHVAITSLAFAIGAAIVNSM</sequence>
<dbReference type="EMBL" id="CP097508">
    <property type="protein sequence ID" value="URE11854.1"/>
    <property type="molecule type" value="Genomic_DNA"/>
</dbReference>
<reference evidence="2" key="1">
    <citation type="submission" date="2022-05" db="EMBL/GenBank/DDBJ databases">
        <title>The Musa troglodytarum L. genome provides insights into the mechanism of non-climacteric behaviour and enrichment of carotenoids.</title>
        <authorList>
            <person name="Wang J."/>
        </authorList>
    </citation>
    <scope>NUCLEOTIDE SEQUENCE</scope>
    <source>
        <tissue evidence="2">Leaf</tissue>
    </source>
</reference>
<proteinExistence type="predicted"/>
<accession>A0A9E7KCB4</accession>